<dbReference type="GO" id="GO:0005634">
    <property type="term" value="C:nucleus"/>
    <property type="evidence" value="ECO:0007669"/>
    <property type="project" value="TreeGrafter"/>
</dbReference>
<keyword evidence="3" id="KW-1185">Reference proteome</keyword>
<sequence>MAESNLPRTGEELELKNDFPATATEESQVTSSDSELDAYNDPLRGIARVCLEEGNKEYRQGEANNAINSYTEGLQVNCKDKRLNAKLYSNRATAHFRLGNYVECLDDATVAVQLEPTLIKAIKKGEFFRRKSSTFYSRQKRIVWSVAGKGTCCICYFVPPIILSFSGARACVELCWYKEARSWLHMGLALWQSRQRLSRSRTV</sequence>
<dbReference type="SUPFAM" id="SSF48452">
    <property type="entry name" value="TPR-like"/>
    <property type="match status" value="1"/>
</dbReference>
<dbReference type="PANTHER" id="PTHR46035:SF1">
    <property type="entry name" value="TETRATRICOPEPTIDE REPEAT PROTEIN 4"/>
    <property type="match status" value="1"/>
</dbReference>
<comment type="caution">
    <text evidence="2">The sequence shown here is derived from an EMBL/GenBank/DDBJ whole genome shotgun (WGS) entry which is preliminary data.</text>
</comment>
<evidence type="ECO:0000256" key="1">
    <source>
        <dbReference type="SAM" id="MobiDB-lite"/>
    </source>
</evidence>
<dbReference type="AlphaFoldDB" id="A0AAU9WJI7"/>
<feature type="region of interest" description="Disordered" evidence="1">
    <location>
        <begin position="1"/>
        <end position="38"/>
    </location>
</feature>
<dbReference type="GO" id="GO:0051879">
    <property type="term" value="F:Hsp90 protein binding"/>
    <property type="evidence" value="ECO:0007669"/>
    <property type="project" value="TreeGrafter"/>
</dbReference>
<accession>A0AAU9WJI7</accession>
<dbReference type="Proteomes" id="UP001159428">
    <property type="component" value="Unassembled WGS sequence"/>
</dbReference>
<dbReference type="Gene3D" id="1.25.40.10">
    <property type="entry name" value="Tetratricopeptide repeat domain"/>
    <property type="match status" value="1"/>
</dbReference>
<dbReference type="EMBL" id="CALNXJ010000015">
    <property type="protein sequence ID" value="CAH3116008.1"/>
    <property type="molecule type" value="Genomic_DNA"/>
</dbReference>
<dbReference type="SMART" id="SM00028">
    <property type="entry name" value="TPR"/>
    <property type="match status" value="2"/>
</dbReference>
<dbReference type="InterPro" id="IPR019734">
    <property type="entry name" value="TPR_rpt"/>
</dbReference>
<dbReference type="InterPro" id="IPR011990">
    <property type="entry name" value="TPR-like_helical_dom_sf"/>
</dbReference>
<name>A0AAU9WJI7_9CNID</name>
<evidence type="ECO:0000313" key="3">
    <source>
        <dbReference type="Proteomes" id="UP001159428"/>
    </source>
</evidence>
<proteinExistence type="predicted"/>
<dbReference type="GO" id="GO:0005829">
    <property type="term" value="C:cytosol"/>
    <property type="evidence" value="ECO:0007669"/>
    <property type="project" value="TreeGrafter"/>
</dbReference>
<protein>
    <submittedName>
        <fullName evidence="2">Uncharacterized protein</fullName>
    </submittedName>
</protein>
<reference evidence="2 3" key="1">
    <citation type="submission" date="2022-05" db="EMBL/GenBank/DDBJ databases">
        <authorList>
            <consortium name="Genoscope - CEA"/>
            <person name="William W."/>
        </authorList>
    </citation>
    <scope>NUCLEOTIDE SEQUENCE [LARGE SCALE GENOMIC DNA]</scope>
</reference>
<dbReference type="GO" id="GO:0030544">
    <property type="term" value="F:Hsp70 protein binding"/>
    <property type="evidence" value="ECO:0007669"/>
    <property type="project" value="TreeGrafter"/>
</dbReference>
<dbReference type="GO" id="GO:0006457">
    <property type="term" value="P:protein folding"/>
    <property type="evidence" value="ECO:0007669"/>
    <property type="project" value="TreeGrafter"/>
</dbReference>
<feature type="compositionally biased region" description="Polar residues" evidence="1">
    <location>
        <begin position="24"/>
        <end position="33"/>
    </location>
</feature>
<organism evidence="2 3">
    <name type="scientific">Pocillopora meandrina</name>
    <dbReference type="NCBI Taxonomy" id="46732"/>
    <lineage>
        <taxon>Eukaryota</taxon>
        <taxon>Metazoa</taxon>
        <taxon>Cnidaria</taxon>
        <taxon>Anthozoa</taxon>
        <taxon>Hexacorallia</taxon>
        <taxon>Scleractinia</taxon>
        <taxon>Astrocoeniina</taxon>
        <taxon>Pocilloporidae</taxon>
        <taxon>Pocillopora</taxon>
    </lineage>
</organism>
<gene>
    <name evidence="2" type="ORF">PMEA_00006888</name>
</gene>
<dbReference type="PANTHER" id="PTHR46035">
    <property type="entry name" value="TETRATRICOPEPTIDE REPEAT PROTEIN 4"/>
    <property type="match status" value="1"/>
</dbReference>
<evidence type="ECO:0000313" key="2">
    <source>
        <dbReference type="EMBL" id="CAH3116008.1"/>
    </source>
</evidence>